<accession>A0ABM6X3S3</accession>
<dbReference type="Pfam" id="PF09956">
    <property type="entry name" value="Phage_cement_2"/>
    <property type="match status" value="1"/>
</dbReference>
<keyword evidence="2" id="KW-1185">Reference proteome</keyword>
<organism evidence="1 2">
    <name type="scientific">Actinobacillus pleuropneumoniae</name>
    <name type="common">Haemophilus pleuropneumoniae</name>
    <dbReference type="NCBI Taxonomy" id="715"/>
    <lineage>
        <taxon>Bacteria</taxon>
        <taxon>Pseudomonadati</taxon>
        <taxon>Pseudomonadota</taxon>
        <taxon>Gammaproteobacteria</taxon>
        <taxon>Pasteurellales</taxon>
        <taxon>Pasteurellaceae</taxon>
        <taxon>Actinobacillus</taxon>
    </lineage>
</organism>
<dbReference type="Proteomes" id="UP000251823">
    <property type="component" value="Chromosome"/>
</dbReference>
<gene>
    <name evidence="1" type="ORF">DRF63_04965</name>
</gene>
<reference evidence="1 2" key="1">
    <citation type="journal article" date="2018" name="Int J Genomics">
        <title>Comparative Genomics of the First and Complete Genome of "Actinobacillus porcitonsillarum" Supports the Novel Species Hypothesis.</title>
        <authorList>
            <person name="Dona V."/>
            <person name="Perreten V."/>
        </authorList>
    </citation>
    <scope>NUCLEOTIDE SEQUENCE [LARGE SCALE GENOMIC DNA]</scope>
    <source>
        <strain evidence="1 2">S4074</strain>
    </source>
</reference>
<reference evidence="2" key="2">
    <citation type="submission" date="2018-06" db="EMBL/GenBank/DDBJ databases">
        <title>Complete genome sequence of Actinobacillus pleuropneumoniae serotype 1 strain S4074 obtained by Oxford Nanopore and Illumina sequencing technologies.</title>
        <authorList>
            <person name="Dona V."/>
            <person name="Perreten V."/>
        </authorList>
    </citation>
    <scope>NUCLEOTIDE SEQUENCE [LARGE SCALE GENOMIC DNA]</scope>
    <source>
        <strain evidence="2">S4074</strain>
    </source>
</reference>
<dbReference type="GeneID" id="48599125"/>
<sequence>MTQVTQLTIAYLTEGKIEGYHIVCHGEEKETAKQATAATDKLLGVSTRVPKEPGEHVDVVRSGLAPVVYGEQIKRGDYLTTDNKGRAVKATDKQAYIGIAEEDGEEDEICSLFIAPGIFVAS</sequence>
<dbReference type="EMBL" id="CP030753">
    <property type="protein sequence ID" value="AXA21409.1"/>
    <property type="molecule type" value="Genomic_DNA"/>
</dbReference>
<evidence type="ECO:0000313" key="1">
    <source>
        <dbReference type="EMBL" id="AXA21409.1"/>
    </source>
</evidence>
<name>A0ABM6X3S3_ACTPL</name>
<proteinExistence type="predicted"/>
<dbReference type="InterPro" id="IPR011231">
    <property type="entry name" value="Phage_VT1-Sakai_H0018"/>
</dbReference>
<dbReference type="RefSeq" id="WP_005597515.1">
    <property type="nucleotide sequence ID" value="NZ_CBDBTK010000014.1"/>
</dbReference>
<protein>
    <submittedName>
        <fullName evidence="1">Uncharacterized protein</fullName>
    </submittedName>
</protein>
<evidence type="ECO:0000313" key="2">
    <source>
        <dbReference type="Proteomes" id="UP000251823"/>
    </source>
</evidence>